<dbReference type="Pfam" id="PF03004">
    <property type="entry name" value="Transposase_24"/>
    <property type="match status" value="1"/>
</dbReference>
<organism evidence="2 3">
    <name type="scientific">Solanum verrucosum</name>
    <dbReference type="NCBI Taxonomy" id="315347"/>
    <lineage>
        <taxon>Eukaryota</taxon>
        <taxon>Viridiplantae</taxon>
        <taxon>Streptophyta</taxon>
        <taxon>Embryophyta</taxon>
        <taxon>Tracheophyta</taxon>
        <taxon>Spermatophyta</taxon>
        <taxon>Magnoliopsida</taxon>
        <taxon>eudicotyledons</taxon>
        <taxon>Gunneridae</taxon>
        <taxon>Pentapetalae</taxon>
        <taxon>asterids</taxon>
        <taxon>lamiids</taxon>
        <taxon>Solanales</taxon>
        <taxon>Solanaceae</taxon>
        <taxon>Solanoideae</taxon>
        <taxon>Solaneae</taxon>
        <taxon>Solanum</taxon>
    </lineage>
</organism>
<dbReference type="EMBL" id="CP133619">
    <property type="protein sequence ID" value="WMV41884.1"/>
    <property type="molecule type" value="Genomic_DNA"/>
</dbReference>
<evidence type="ECO:0000313" key="3">
    <source>
        <dbReference type="Proteomes" id="UP001234989"/>
    </source>
</evidence>
<dbReference type="Proteomes" id="UP001234989">
    <property type="component" value="Chromosome 8"/>
</dbReference>
<dbReference type="AlphaFoldDB" id="A0AAF0ZM58"/>
<keyword evidence="3" id="KW-1185">Reference proteome</keyword>
<accession>A0AAF0ZM58</accession>
<evidence type="ECO:0000313" key="2">
    <source>
        <dbReference type="EMBL" id="WMV41884.1"/>
    </source>
</evidence>
<protein>
    <recommendedName>
        <fullName evidence="4">Transposase</fullName>
    </recommendedName>
</protein>
<name>A0AAF0ZM58_SOLVR</name>
<evidence type="ECO:0000256" key="1">
    <source>
        <dbReference type="SAM" id="MobiDB-lite"/>
    </source>
</evidence>
<dbReference type="InterPro" id="IPR004252">
    <property type="entry name" value="Probable_transposase_24"/>
</dbReference>
<dbReference type="PANTHER" id="PTHR33411:SF23">
    <property type="entry name" value="TRANSPOSASE, PTTA_EN_SPM, PLANT"/>
    <property type="match status" value="1"/>
</dbReference>
<sequence>MIEPDGSSWHPAKDAAQALKDCVRRLYTQAYHSWSEIPNRIRQAMFNEFQKVWDTNQRSGWMLPHVFDDLRLYWNTDKFKAMSEQAKKARGSLKGGSLHTVGAEIVGTITRETEKELGCTPIEPEVFKKTHVKKKENELDLDVWVEERAKRTFSGVEGIGSSSQAEALDGVQIVAMSAHIAQLISALAESERRRVAEQQSMSATVQEIKEQVLNLAHQPTTSSPTKDTDNNSEKDDDFVDRTP</sequence>
<proteinExistence type="predicted"/>
<gene>
    <name evidence="2" type="ORF">MTR67_035269</name>
</gene>
<dbReference type="PANTHER" id="PTHR33411">
    <property type="entry name" value="OS08G0392500 PROTEIN"/>
    <property type="match status" value="1"/>
</dbReference>
<feature type="region of interest" description="Disordered" evidence="1">
    <location>
        <begin position="198"/>
        <end position="243"/>
    </location>
</feature>
<evidence type="ECO:0008006" key="4">
    <source>
        <dbReference type="Google" id="ProtNLM"/>
    </source>
</evidence>
<feature type="compositionally biased region" description="Basic and acidic residues" evidence="1">
    <location>
        <begin position="226"/>
        <end position="243"/>
    </location>
</feature>
<reference evidence="2" key="1">
    <citation type="submission" date="2023-08" db="EMBL/GenBank/DDBJ databases">
        <title>A de novo genome assembly of Solanum verrucosum Schlechtendal, a Mexican diploid species geographically isolated from the other diploid A-genome species in potato relatives.</title>
        <authorList>
            <person name="Hosaka K."/>
        </authorList>
    </citation>
    <scope>NUCLEOTIDE SEQUENCE</scope>
    <source>
        <tissue evidence="2">Young leaves</tissue>
    </source>
</reference>